<accession>D6XWG5</accession>
<feature type="domain" description="YdbS-like PH" evidence="1">
    <location>
        <begin position="48"/>
        <end position="96"/>
    </location>
</feature>
<reference evidence="2" key="1">
    <citation type="submission" date="2009-10" db="EMBL/GenBank/DDBJ databases">
        <title>Complete sequence of Bacillus selenitireducens MLS10.</title>
        <authorList>
            <consortium name="US DOE Joint Genome Institute"/>
            <person name="Lucas S."/>
            <person name="Copeland A."/>
            <person name="Lapidus A."/>
            <person name="Glavina del Rio T."/>
            <person name="Dalin E."/>
            <person name="Tice H."/>
            <person name="Bruce D."/>
            <person name="Goodwin L."/>
            <person name="Pitluck S."/>
            <person name="Sims D."/>
            <person name="Brettin T."/>
            <person name="Detter J.C."/>
            <person name="Han C."/>
            <person name="Larimer F."/>
            <person name="Land M."/>
            <person name="Hauser L."/>
            <person name="Kyrpides N."/>
            <person name="Ovchinnikova G."/>
            <person name="Stolz J."/>
        </authorList>
    </citation>
    <scope>NUCLEOTIDE SEQUENCE [LARGE SCALE GENOMIC DNA]</scope>
    <source>
        <strain evidence="2">MLS10</strain>
    </source>
</reference>
<dbReference type="HOGENOM" id="CLU_2178531_0_0_9"/>
<protein>
    <recommendedName>
        <fullName evidence="1">YdbS-like PH domain-containing protein</fullName>
    </recommendedName>
</protein>
<dbReference type="eggNOG" id="ENOG5033HAT">
    <property type="taxonomic scope" value="Bacteria"/>
</dbReference>
<dbReference type="AlphaFoldDB" id="D6XWG5"/>
<dbReference type="RefSeq" id="WP_013171236.1">
    <property type="nucleotide sequence ID" value="NC_014219.1"/>
</dbReference>
<sequence>MSRVYKTSRARAGILSWTKLFHPDEVRLDERSVKVEKKNMMGLKGSSDEVTYDRIASVRLSQGLVSGDIVIETSGGSEADLEIRGFRKEVAEKLKDDLSDRLPRKGRRK</sequence>
<keyword evidence="3" id="KW-1185">Reference proteome</keyword>
<evidence type="ECO:0000313" key="3">
    <source>
        <dbReference type="Proteomes" id="UP000000271"/>
    </source>
</evidence>
<evidence type="ECO:0000259" key="1">
    <source>
        <dbReference type="Pfam" id="PF03703"/>
    </source>
</evidence>
<dbReference type="KEGG" id="bse:Bsel_0265"/>
<dbReference type="Pfam" id="PF03703">
    <property type="entry name" value="bPH_2"/>
    <property type="match status" value="1"/>
</dbReference>
<evidence type="ECO:0000313" key="2">
    <source>
        <dbReference type="EMBL" id="ADH97807.1"/>
    </source>
</evidence>
<dbReference type="InterPro" id="IPR005182">
    <property type="entry name" value="YdbS-like_PH"/>
</dbReference>
<dbReference type="Proteomes" id="UP000000271">
    <property type="component" value="Chromosome"/>
</dbReference>
<proteinExistence type="predicted"/>
<organism evidence="2 3">
    <name type="scientific">Bacillus selenitireducens (strain ATCC 700615 / DSM 15326 / MLS10)</name>
    <dbReference type="NCBI Taxonomy" id="439292"/>
    <lineage>
        <taxon>Bacteria</taxon>
        <taxon>Bacillati</taxon>
        <taxon>Bacillota</taxon>
        <taxon>Bacilli</taxon>
        <taxon>Bacillales</taxon>
        <taxon>Bacillaceae</taxon>
        <taxon>Salisediminibacterium</taxon>
    </lineage>
</organism>
<name>D6XWG5_BACIE</name>
<dbReference type="EMBL" id="CP001791">
    <property type="protein sequence ID" value="ADH97807.1"/>
    <property type="molecule type" value="Genomic_DNA"/>
</dbReference>
<gene>
    <name evidence="2" type="ordered locus">Bsel_0265</name>
</gene>